<sequence length="923" mass="101188">MRKRANNKLFSLIVIFTFMVSLFTPAVSQANTVKTVSEAIANNTGTATVEGYIIGFTKGAKSYQFEGPFSSSQATNIAIADKPDEKDPANILPVQLPSGNIRTALNLVENPELLGQKVQITGALEAYFTVPGLKSPTAYELIDDTTVKAVVASRAPGAVEEGAKIELSTETEGAIIYYTVDGSEPNVESAAYTEPLVIKQDTTVKAIAVKDGLTASEVKTFYYMVQKESLRIHDIQGVKHASPYDGQNVANVEGIITKIVDSHNFFMQDQQPDGDDRTSEAILVYKRSHGMQVGDVVKVDGQVKEWVLSGYSDKLQTDLAMTEINATMIQKEGTGDLPEPIIIGKEGRKQPTGVIDNDQFAEFDPEEDGIDFFESLEGMRVQLNSPDIVAPQKYGELAVVVDNGDASKERTSAGGLKLTETNYNPERIFIEMGNRDYVAKAGDKLNGEVIGVVSYGYSNYKVLVDEKDLPELMEGTTQREVTTIEPKEDELTVATYNMENFSANPNNTSDEKVAKIAQSMVSDLKAPDIIGLVEVQDNNGQTDDGTTDASESYKRLVDAIVAAGGPAYQFTDIAPEDKKDGGAPGGNIRVGFLYNPERVSLVEGQKGTATEAVSFADGELTMNPGRIAPDKFVNTRKPLAGQFTFQGEEIIVIAAHLNSKGGDQPLYGKNQPPVLGSEEQRVQLATEINSFVKDVKAQDPNMNVVVVGDMNDFEFSNPLRVLKGDELTNMVEKVEEKDRYSYIYQGNSQVLDHILVSNHLAEKTTIDMLHLNAAFMEEHGRASDHDPVIVQLKLKESEEAGEQEVIYLNNVKINKLIINKNDKVYEIGKNTVIKKGILVKKSTSLRGKGLKHTSVKIKPNEKDAIINFNGEKVEELIIANNHVKEIKGAENIKHITLKKKVDISKIKFTNSKGESIDSPFFYR</sequence>
<gene>
    <name evidence="5" type="ORF">JOC83_001342</name>
</gene>
<dbReference type="CDD" id="cd10283">
    <property type="entry name" value="MnuA_DNase1-like"/>
    <property type="match status" value="1"/>
</dbReference>
<dbReference type="InterPro" id="IPR036691">
    <property type="entry name" value="Endo/exonu/phosph_ase_sf"/>
</dbReference>
<accession>A0ABS2QSR6</accession>
<feature type="domain" description="Endonuclease YhcR N-terminal" evidence="4">
    <location>
        <begin position="35"/>
        <end position="141"/>
    </location>
</feature>
<dbReference type="Pfam" id="PF13290">
    <property type="entry name" value="CHB_HEX_C_1"/>
    <property type="match status" value="1"/>
</dbReference>
<dbReference type="Pfam" id="PF19886">
    <property type="entry name" value="DUF6359"/>
    <property type="match status" value="1"/>
</dbReference>
<dbReference type="Gene3D" id="3.60.10.10">
    <property type="entry name" value="Endonuclease/exonuclease/phosphatase"/>
    <property type="match status" value="1"/>
</dbReference>
<dbReference type="InterPro" id="IPR059177">
    <property type="entry name" value="GH29D-like_dom"/>
</dbReference>
<keyword evidence="6" id="KW-1185">Reference proteome</keyword>
<proteinExistence type="predicted"/>
<dbReference type="InterPro" id="IPR045939">
    <property type="entry name" value="YhcR_N"/>
</dbReference>
<evidence type="ECO:0000256" key="1">
    <source>
        <dbReference type="SAM" id="SignalP"/>
    </source>
</evidence>
<evidence type="ECO:0000259" key="4">
    <source>
        <dbReference type="Pfam" id="PF19886"/>
    </source>
</evidence>
<organism evidence="5 6">
    <name type="scientific">Priestia iocasae</name>
    <dbReference type="NCBI Taxonomy" id="2291674"/>
    <lineage>
        <taxon>Bacteria</taxon>
        <taxon>Bacillati</taxon>
        <taxon>Bacillota</taxon>
        <taxon>Bacilli</taxon>
        <taxon>Bacillales</taxon>
        <taxon>Bacillaceae</taxon>
        <taxon>Priestia</taxon>
    </lineage>
</organism>
<dbReference type="RefSeq" id="WP_205185618.1">
    <property type="nucleotide sequence ID" value="NZ_JAFBFC010000002.1"/>
</dbReference>
<feature type="domain" description="GH29D-like beta-sandwich" evidence="2">
    <location>
        <begin position="155"/>
        <end position="220"/>
    </location>
</feature>
<dbReference type="SUPFAM" id="SSF56219">
    <property type="entry name" value="DNase I-like"/>
    <property type="match status" value="1"/>
</dbReference>
<dbReference type="PANTHER" id="PTHR42834:SF1">
    <property type="entry name" value="ENDONUCLEASE_EXONUCLEASE_PHOSPHATASE FAMILY PROTEIN (AFU_ORTHOLOGUE AFUA_3G09210)"/>
    <property type="match status" value="1"/>
</dbReference>
<dbReference type="InterPro" id="IPR005135">
    <property type="entry name" value="Endo/exonuclease/phosphatase"/>
</dbReference>
<feature type="chain" id="PRO_5046660689" evidence="1">
    <location>
        <begin position="27"/>
        <end position="923"/>
    </location>
</feature>
<dbReference type="EMBL" id="JAFBFC010000002">
    <property type="protein sequence ID" value="MBM7702508.1"/>
    <property type="molecule type" value="Genomic_DNA"/>
</dbReference>
<name>A0ABS2QSR6_9BACI</name>
<evidence type="ECO:0000259" key="2">
    <source>
        <dbReference type="Pfam" id="PF13290"/>
    </source>
</evidence>
<evidence type="ECO:0000313" key="6">
    <source>
        <dbReference type="Proteomes" id="UP000809829"/>
    </source>
</evidence>
<dbReference type="Pfam" id="PF19580">
    <property type="entry name" value="Exo_endo_phos_3"/>
    <property type="match status" value="1"/>
</dbReference>
<keyword evidence="1" id="KW-0732">Signal</keyword>
<dbReference type="CDD" id="cd04486">
    <property type="entry name" value="YhcR_OBF_like"/>
    <property type="match status" value="1"/>
</dbReference>
<evidence type="ECO:0000313" key="5">
    <source>
        <dbReference type="EMBL" id="MBM7702508.1"/>
    </source>
</evidence>
<feature type="domain" description="Endonuclease/exonuclease/phosphatase" evidence="3">
    <location>
        <begin position="631"/>
        <end position="769"/>
    </location>
</feature>
<comment type="caution">
    <text evidence="5">The sequence shown here is derived from an EMBL/GenBank/DDBJ whole genome shotgun (WGS) entry which is preliminary data.</text>
</comment>
<protein>
    <submittedName>
        <fullName evidence="5">Extracellular nuclease</fullName>
    </submittedName>
</protein>
<evidence type="ECO:0000259" key="3">
    <source>
        <dbReference type="Pfam" id="PF19580"/>
    </source>
</evidence>
<dbReference type="Proteomes" id="UP000809829">
    <property type="component" value="Unassembled WGS sequence"/>
</dbReference>
<reference evidence="5 6" key="1">
    <citation type="submission" date="2021-01" db="EMBL/GenBank/DDBJ databases">
        <title>Genomic Encyclopedia of Type Strains, Phase IV (KMG-IV): sequencing the most valuable type-strain genomes for metagenomic binning, comparative biology and taxonomic classification.</title>
        <authorList>
            <person name="Goeker M."/>
        </authorList>
    </citation>
    <scope>NUCLEOTIDE SEQUENCE [LARGE SCALE GENOMIC DNA]</scope>
    <source>
        <strain evidence="5 6">DSM 104297</strain>
    </source>
</reference>
<feature type="signal peptide" evidence="1">
    <location>
        <begin position="1"/>
        <end position="26"/>
    </location>
</feature>
<dbReference type="PANTHER" id="PTHR42834">
    <property type="entry name" value="ENDONUCLEASE/EXONUCLEASE/PHOSPHATASE FAMILY PROTEIN (AFU_ORTHOLOGUE AFUA_3G09210)"/>
    <property type="match status" value="1"/>
</dbReference>